<dbReference type="Pfam" id="PF08902">
    <property type="entry name" value="DUF1848"/>
    <property type="match status" value="1"/>
</dbReference>
<dbReference type="STRING" id="84029.CROST_28040"/>
<dbReference type="AlphaFoldDB" id="A0A1S8L309"/>
<evidence type="ECO:0000313" key="1">
    <source>
        <dbReference type="EMBL" id="URZ12509.1"/>
    </source>
</evidence>
<proteinExistence type="predicted"/>
<dbReference type="KEGG" id="crw:CROST_032310"/>
<dbReference type="EMBL" id="CP096983">
    <property type="protein sequence ID" value="URZ12509.1"/>
    <property type="molecule type" value="Genomic_DNA"/>
</dbReference>
<protein>
    <submittedName>
        <fullName evidence="1">Uncharacterized protein</fullName>
    </submittedName>
</protein>
<accession>A0A1S8L309</accession>
<gene>
    <name evidence="1" type="ORF">CROST_032310</name>
</gene>
<evidence type="ECO:0000313" key="2">
    <source>
        <dbReference type="Proteomes" id="UP000190951"/>
    </source>
</evidence>
<dbReference type="Proteomes" id="UP000190951">
    <property type="component" value="Chromosome"/>
</dbReference>
<reference evidence="1 2" key="1">
    <citation type="submission" date="2022-04" db="EMBL/GenBank/DDBJ databases">
        <title>Genome sequence of C. roseum typestrain.</title>
        <authorList>
            <person name="Poehlein A."/>
            <person name="Schoch T."/>
            <person name="Duerre P."/>
            <person name="Daniel R."/>
        </authorList>
    </citation>
    <scope>NUCLEOTIDE SEQUENCE [LARGE SCALE GENOMIC DNA]</scope>
    <source>
        <strain evidence="1 2">DSM 7320</strain>
    </source>
</reference>
<sequence>MIVSVSRRTDIPAFYSEWFFNRLKEGFVYVINPFNKKTVSKVELTPKTVDLFVFWTKDAEPMLKRLDKLKKFKYYFQFTITAYRNEVELGTRKKNDIIDTFKRLSKKIGKEKIIWRYDPIFLNDLYTKEYHYIWFEKFCAKVEGYTDKCIISFLDLYKKTERNTKCLNIHKMDENSMREIAKQLQSIASRHSIIIETCSEGIDLSEYGIKKGSCIDEKLISKIIDFPIDVKKDDNQRELCGCVKSVDIGQYNTCKHHCLYCYANFNEKLVNYNILSHNPKTPVLAYNLKGDEKIIVREMKSIKDKKQLSLFEKNYNVR</sequence>
<dbReference type="RefSeq" id="WP_077832608.1">
    <property type="nucleotide sequence ID" value="NZ_CP096983.1"/>
</dbReference>
<dbReference type="InterPro" id="IPR014998">
    <property type="entry name" value="DUF1848"/>
</dbReference>
<organism evidence="1 2">
    <name type="scientific">Clostridium felsineum</name>
    <dbReference type="NCBI Taxonomy" id="36839"/>
    <lineage>
        <taxon>Bacteria</taxon>
        <taxon>Bacillati</taxon>
        <taxon>Bacillota</taxon>
        <taxon>Clostridia</taxon>
        <taxon>Eubacteriales</taxon>
        <taxon>Clostridiaceae</taxon>
        <taxon>Clostridium</taxon>
    </lineage>
</organism>
<name>A0A1S8L309_9CLOT</name>
<keyword evidence="2" id="KW-1185">Reference proteome</keyword>